<feature type="compositionally biased region" description="Polar residues" evidence="1">
    <location>
        <begin position="19"/>
        <end position="41"/>
    </location>
</feature>
<feature type="compositionally biased region" description="Polar residues" evidence="1">
    <location>
        <begin position="97"/>
        <end position="116"/>
    </location>
</feature>
<sequence length="421" mass="46244">MEHQQRQLRLQREQDVQRSTQQQLGSLPWVPQTTPTSQQAPSLLQIQQEEESQAKEMRNREEQMRTQHMKLFQQPQQPQPQLGWGKSSIKKPKSLVEIQQEQQTDPQELTTPTSASGHGLKGKSYFTFGTPSSLNPPPNVQNWSSLAGKKAPPTSWGGGQPHPHDEVAMTSSNQKGGNRPQFKIADGELDEVSFWDDCAREVKNSRSHGNQSGSHGNQSGSHGNQSGPSWGEGAAPKKKDREEENIRRLFSVNSATEEFNQWCERELKKFSTDVDAQTFISFLLEVDSVYEVHDYIKSYLGETDEAHEFAKSFLDRRQKIKSTNNLPPASQGKKSRPKNNSSAHAELSPADPIKMGGASGVGGVASSSSEGSGGGGGTSRSSKKKKKKMQKVNPAALLGFTVNAGERPNMGGEIQSAKDAV</sequence>
<dbReference type="PANTHER" id="PTHR14445:SF36">
    <property type="entry name" value="FI03272P-RELATED"/>
    <property type="match status" value="1"/>
</dbReference>
<organism evidence="2 3">
    <name type="scientific">Geodia barretti</name>
    <name type="common">Barrett's horny sponge</name>
    <dbReference type="NCBI Taxonomy" id="519541"/>
    <lineage>
        <taxon>Eukaryota</taxon>
        <taxon>Metazoa</taxon>
        <taxon>Porifera</taxon>
        <taxon>Demospongiae</taxon>
        <taxon>Heteroscleromorpha</taxon>
        <taxon>Tetractinellida</taxon>
        <taxon>Astrophorina</taxon>
        <taxon>Geodiidae</taxon>
        <taxon>Geodia</taxon>
    </lineage>
</organism>
<dbReference type="PANTHER" id="PTHR14445">
    <property type="entry name" value="GRB10 INTERACTING GYF PROTEIN"/>
    <property type="match status" value="1"/>
</dbReference>
<feature type="compositionally biased region" description="Low complexity" evidence="1">
    <location>
        <begin position="207"/>
        <end position="227"/>
    </location>
</feature>
<gene>
    <name evidence="2" type="ORF">GBAR_LOCUS27634</name>
</gene>
<feature type="region of interest" description="Disordered" evidence="1">
    <location>
        <begin position="203"/>
        <end position="245"/>
    </location>
</feature>
<reference evidence="2" key="1">
    <citation type="submission" date="2023-03" db="EMBL/GenBank/DDBJ databases">
        <authorList>
            <person name="Steffen K."/>
            <person name="Cardenas P."/>
        </authorList>
    </citation>
    <scope>NUCLEOTIDE SEQUENCE</scope>
</reference>
<feature type="compositionally biased region" description="Basic residues" evidence="1">
    <location>
        <begin position="381"/>
        <end position="390"/>
    </location>
</feature>
<evidence type="ECO:0000256" key="1">
    <source>
        <dbReference type="SAM" id="MobiDB-lite"/>
    </source>
</evidence>
<feature type="compositionally biased region" description="Basic and acidic residues" evidence="1">
    <location>
        <begin position="52"/>
        <end position="65"/>
    </location>
</feature>
<evidence type="ECO:0000313" key="3">
    <source>
        <dbReference type="Proteomes" id="UP001174909"/>
    </source>
</evidence>
<feature type="compositionally biased region" description="Basic and acidic residues" evidence="1">
    <location>
        <begin position="235"/>
        <end position="245"/>
    </location>
</feature>
<feature type="compositionally biased region" description="Basic and acidic residues" evidence="1">
    <location>
        <begin position="1"/>
        <end position="16"/>
    </location>
</feature>
<name>A0AA35TMH9_GEOBA</name>
<dbReference type="GO" id="GO:0005829">
    <property type="term" value="C:cytosol"/>
    <property type="evidence" value="ECO:0007669"/>
    <property type="project" value="TreeGrafter"/>
</dbReference>
<comment type="caution">
    <text evidence="2">The sequence shown here is derived from an EMBL/GenBank/DDBJ whole genome shotgun (WGS) entry which is preliminary data.</text>
</comment>
<dbReference type="InterPro" id="IPR051640">
    <property type="entry name" value="GRB10-interact_GYF"/>
</dbReference>
<protein>
    <submittedName>
        <fullName evidence="2">GRB10-interacting GYF protein 2</fullName>
    </submittedName>
</protein>
<feature type="region of interest" description="Disordered" evidence="1">
    <location>
        <begin position="321"/>
        <end position="395"/>
    </location>
</feature>
<proteinExistence type="predicted"/>
<keyword evidence="3" id="KW-1185">Reference proteome</keyword>
<accession>A0AA35TMH9</accession>
<feature type="region of interest" description="Disordered" evidence="1">
    <location>
        <begin position="1"/>
        <end position="186"/>
    </location>
</feature>
<dbReference type="EMBL" id="CASHTH010003850">
    <property type="protein sequence ID" value="CAI8050298.1"/>
    <property type="molecule type" value="Genomic_DNA"/>
</dbReference>
<dbReference type="AlphaFoldDB" id="A0AA35TMH9"/>
<dbReference type="Proteomes" id="UP001174909">
    <property type="component" value="Unassembled WGS sequence"/>
</dbReference>
<evidence type="ECO:0000313" key="2">
    <source>
        <dbReference type="EMBL" id="CAI8050298.1"/>
    </source>
</evidence>